<dbReference type="Proteomes" id="UP000195607">
    <property type="component" value="Chromosome I"/>
</dbReference>
<dbReference type="RefSeq" id="WP_148689989.1">
    <property type="nucleotide sequence ID" value="NZ_LT671858.1"/>
</dbReference>
<feature type="binding site" evidence="6">
    <location>
        <position position="67"/>
    </location>
    <ligand>
        <name>Mg(2+)</name>
        <dbReference type="ChEBI" id="CHEBI:18420"/>
        <label>1</label>
        <note>catalytic</note>
    </ligand>
</feature>
<dbReference type="AlphaFoldDB" id="A0A1N5VT67"/>
<dbReference type="GO" id="GO:0046872">
    <property type="term" value="F:metal ion binding"/>
    <property type="evidence" value="ECO:0007669"/>
    <property type="project" value="UniProtKB-KW"/>
</dbReference>
<dbReference type="SUPFAM" id="SSF56655">
    <property type="entry name" value="Carbohydrate phosphatase"/>
    <property type="match status" value="1"/>
</dbReference>
<feature type="binding site" evidence="6">
    <location>
        <position position="83"/>
    </location>
    <ligand>
        <name>Mg(2+)</name>
        <dbReference type="ChEBI" id="CHEBI:18420"/>
        <label>1</label>
        <note>catalytic</note>
    </ligand>
</feature>
<comment type="catalytic activity">
    <reaction evidence="1">
        <text>beta-D-fructose 1,6-bisphosphate + H2O = beta-D-fructose 6-phosphate + phosphate</text>
        <dbReference type="Rhea" id="RHEA:11064"/>
        <dbReference type="ChEBI" id="CHEBI:15377"/>
        <dbReference type="ChEBI" id="CHEBI:32966"/>
        <dbReference type="ChEBI" id="CHEBI:43474"/>
        <dbReference type="ChEBI" id="CHEBI:57634"/>
        <dbReference type="EC" id="3.1.3.11"/>
    </reaction>
</comment>
<keyword evidence="3 6" id="KW-0479">Metal-binding</keyword>
<dbReference type="GO" id="GO:0008934">
    <property type="term" value="F:inositol monophosphate 1-phosphatase activity"/>
    <property type="evidence" value="ECO:0007669"/>
    <property type="project" value="TreeGrafter"/>
</dbReference>
<reference evidence="7 8" key="1">
    <citation type="submission" date="2016-04" db="EMBL/GenBank/DDBJ databases">
        <authorList>
            <person name="Evans L.H."/>
            <person name="Alamgir A."/>
            <person name="Owens N."/>
            <person name="Weber N.D."/>
            <person name="Virtaneva K."/>
            <person name="Barbian K."/>
            <person name="Babar A."/>
            <person name="Rosenke K."/>
        </authorList>
    </citation>
    <scope>NUCLEOTIDE SEQUENCE [LARGE SCALE GENOMIC DNA]</scope>
    <source>
        <strain evidence="8">S5(T) (JCM 30642 \VKM B-2941)</strain>
    </source>
</reference>
<evidence type="ECO:0000256" key="5">
    <source>
        <dbReference type="ARBA" id="ARBA00038103"/>
    </source>
</evidence>
<organism evidence="7 8">
    <name type="scientific">Cuniculiplasma divulgatum</name>
    <dbReference type="NCBI Taxonomy" id="1673428"/>
    <lineage>
        <taxon>Archaea</taxon>
        <taxon>Methanobacteriati</taxon>
        <taxon>Thermoplasmatota</taxon>
        <taxon>Thermoplasmata</taxon>
        <taxon>Thermoplasmatales</taxon>
        <taxon>Cuniculiplasmataceae</taxon>
        <taxon>Cuniculiplasma</taxon>
    </lineage>
</organism>
<sequence length="258" mass="29155">MTFLKNFIETGSEIREHISTLENKEQRIGYTGMGADGTLTSRLDKLAEDKIIERINDIDLPFNIISEEIGFVDRGYDSNIIMDPLDGTYNAENQIPLYSMSLAVMKDDFTSLQEAFVMNLATGNYFWATKGNGAYRNGYKIEKAERRSHASVVYNLEETEVPEFLKNDITRKRILGCASMELALLANGALDNVAYLGREKKLRNVDIAAGVLLVEEMGGFVFDGNLKKMNMGKDVRERKNMIALSSFYKGEIEELENR</sequence>
<dbReference type="Pfam" id="PF00459">
    <property type="entry name" value="Inositol_P"/>
    <property type="match status" value="1"/>
</dbReference>
<evidence type="ECO:0000256" key="6">
    <source>
        <dbReference type="PIRSR" id="PIRSR600760-2"/>
    </source>
</evidence>
<evidence type="ECO:0000313" key="8">
    <source>
        <dbReference type="Proteomes" id="UP000195607"/>
    </source>
</evidence>
<evidence type="ECO:0000313" key="7">
    <source>
        <dbReference type="EMBL" id="SIM76174.1"/>
    </source>
</evidence>
<evidence type="ECO:0000256" key="3">
    <source>
        <dbReference type="ARBA" id="ARBA00022723"/>
    </source>
</evidence>
<name>A0A1N5VT67_9ARCH</name>
<dbReference type="GO" id="GO:0006020">
    <property type="term" value="P:inositol metabolic process"/>
    <property type="evidence" value="ECO:0007669"/>
    <property type="project" value="TreeGrafter"/>
</dbReference>
<dbReference type="PRINTS" id="PR00377">
    <property type="entry name" value="IMPHPHTASES"/>
</dbReference>
<feature type="binding site" evidence="6">
    <location>
        <position position="85"/>
    </location>
    <ligand>
        <name>Mg(2+)</name>
        <dbReference type="ChEBI" id="CHEBI:18420"/>
        <label>1</label>
        <note>catalytic</note>
    </ligand>
</feature>
<dbReference type="GO" id="GO:0046854">
    <property type="term" value="P:phosphatidylinositol phosphate biosynthetic process"/>
    <property type="evidence" value="ECO:0007669"/>
    <property type="project" value="InterPro"/>
</dbReference>
<evidence type="ECO:0000256" key="2">
    <source>
        <dbReference type="ARBA" id="ARBA00013093"/>
    </source>
</evidence>
<protein>
    <recommendedName>
        <fullName evidence="2">fructose-bisphosphatase</fullName>
        <ecNumber evidence="2">3.1.3.11</ecNumber>
    </recommendedName>
</protein>
<dbReference type="Gene3D" id="3.40.190.80">
    <property type="match status" value="1"/>
</dbReference>
<dbReference type="EMBL" id="LT671858">
    <property type="protein sequence ID" value="SIM76174.1"/>
    <property type="molecule type" value="Genomic_DNA"/>
</dbReference>
<accession>A0A1N5VT67</accession>
<gene>
    <name evidence="7" type="ORF">CSP5_1504</name>
</gene>
<evidence type="ECO:0000256" key="1">
    <source>
        <dbReference type="ARBA" id="ARBA00001273"/>
    </source>
</evidence>
<dbReference type="PANTHER" id="PTHR20854:SF4">
    <property type="entry name" value="INOSITOL-1-MONOPHOSPHATASE-RELATED"/>
    <property type="match status" value="1"/>
</dbReference>
<evidence type="ECO:0000256" key="4">
    <source>
        <dbReference type="ARBA" id="ARBA00022842"/>
    </source>
</evidence>
<dbReference type="EC" id="3.1.3.11" evidence="2"/>
<feature type="binding site" evidence="6">
    <location>
        <position position="206"/>
    </location>
    <ligand>
        <name>Mg(2+)</name>
        <dbReference type="ChEBI" id="CHEBI:18420"/>
        <label>1</label>
        <note>catalytic</note>
    </ligand>
</feature>
<feature type="binding site" evidence="6">
    <location>
        <position position="86"/>
    </location>
    <ligand>
        <name>Mg(2+)</name>
        <dbReference type="ChEBI" id="CHEBI:18420"/>
        <label>1</label>
        <note>catalytic</note>
    </ligand>
</feature>
<dbReference type="InterPro" id="IPR000760">
    <property type="entry name" value="Inositol_monophosphatase-like"/>
</dbReference>
<comment type="cofactor">
    <cofactor evidence="6">
        <name>Mg(2+)</name>
        <dbReference type="ChEBI" id="CHEBI:18420"/>
    </cofactor>
</comment>
<dbReference type="GeneID" id="41588746"/>
<dbReference type="PROSITE" id="PS00630">
    <property type="entry name" value="IMP_2"/>
    <property type="match status" value="1"/>
</dbReference>
<dbReference type="Gene3D" id="3.30.540.10">
    <property type="entry name" value="Fructose-1,6-Bisphosphatase, subunit A, domain 1"/>
    <property type="match status" value="1"/>
</dbReference>
<dbReference type="InterPro" id="IPR020550">
    <property type="entry name" value="Inositol_monophosphatase_CS"/>
</dbReference>
<dbReference type="GO" id="GO:0007165">
    <property type="term" value="P:signal transduction"/>
    <property type="evidence" value="ECO:0007669"/>
    <property type="project" value="TreeGrafter"/>
</dbReference>
<proteinExistence type="inferred from homology"/>
<dbReference type="GO" id="GO:0042132">
    <property type="term" value="F:fructose 1,6-bisphosphate 1-phosphatase activity"/>
    <property type="evidence" value="ECO:0007669"/>
    <property type="project" value="UniProtKB-EC"/>
</dbReference>
<keyword evidence="4 6" id="KW-0460">Magnesium</keyword>
<dbReference type="PANTHER" id="PTHR20854">
    <property type="entry name" value="INOSITOL MONOPHOSPHATASE"/>
    <property type="match status" value="1"/>
</dbReference>
<comment type="similarity">
    <text evidence="5">Belongs to the inositol monophosphatase superfamily. FBPase class 4 family.</text>
</comment>